<dbReference type="GO" id="GO:0032259">
    <property type="term" value="P:methylation"/>
    <property type="evidence" value="ECO:0007669"/>
    <property type="project" value="UniProtKB-KW"/>
</dbReference>
<dbReference type="Pfam" id="PF25371">
    <property type="entry name" value="DUF7884"/>
    <property type="match status" value="1"/>
</dbReference>
<feature type="domain" description="DUF7884" evidence="7">
    <location>
        <begin position="15"/>
        <end position="88"/>
    </location>
</feature>
<evidence type="ECO:0000313" key="9">
    <source>
        <dbReference type="Proteomes" id="UP000028302"/>
    </source>
</evidence>
<accession>A0A084IQQ1</accession>
<sequence length="410" mass="47540">MKSSLFERFISRGTLVLHHADGQQARYGSGEPVAHVHLRNRKVITRLMADPEMAFGEAYMDGDWWPGEGGLQAVFQLYFANANNFESNRLVDLARRAFRGVSEMNNRMRSERNVQHHYDIDNELFQRFLDPEMQYSCGYFERDDMSLDEAQRAKLAHIGRKLLLEPGQKVLDIGCGWGGMALFLAREYDVDVVGLTLSNDQYDHARKRAEALGLSHRVTFLKEDYREHQGRYDAIVSVGMFEHVGRPQYQTFFDQVARLLKPDGRSLIHFIARNGVPPRDSRTWIQKYIFPGGYIPSLSDFAPCIEKTGMCLSDLEVWRLHYARTLAAWNERFQAQRDVFRERLGERFCRMWEFYLLGCEAIFRYGDLVVYHVQLAHQNDIVPLTRDYLYREDEQDETAAVAPHSMSAAG</sequence>
<evidence type="ECO:0000256" key="4">
    <source>
        <dbReference type="ARBA" id="ARBA00022691"/>
    </source>
</evidence>
<dbReference type="AlphaFoldDB" id="A0A084IQQ1"/>
<dbReference type="OrthoDB" id="9782855at2"/>
<dbReference type="CDD" id="cd02440">
    <property type="entry name" value="AdoMet_MTases"/>
    <property type="match status" value="1"/>
</dbReference>
<dbReference type="GO" id="GO:0008610">
    <property type="term" value="P:lipid biosynthetic process"/>
    <property type="evidence" value="ECO:0007669"/>
    <property type="project" value="InterPro"/>
</dbReference>
<dbReference type="SUPFAM" id="SSF53335">
    <property type="entry name" value="S-adenosyl-L-methionine-dependent methyltransferases"/>
    <property type="match status" value="1"/>
</dbReference>
<evidence type="ECO:0000313" key="8">
    <source>
        <dbReference type="EMBL" id="KEZ79035.1"/>
    </source>
</evidence>
<keyword evidence="3" id="KW-0808">Transferase</keyword>
<dbReference type="EMBL" id="APNK01000002">
    <property type="protein sequence ID" value="KEZ79035.1"/>
    <property type="molecule type" value="Genomic_DNA"/>
</dbReference>
<reference evidence="8 9" key="1">
    <citation type="submission" date="2013-03" db="EMBL/GenBank/DDBJ databases">
        <title>Salinisphaera hydrothermalis C41B8 Genome Sequencing.</title>
        <authorList>
            <person name="Li C."/>
            <person name="Lai Q."/>
            <person name="Shao Z."/>
        </authorList>
    </citation>
    <scope>NUCLEOTIDE SEQUENCE [LARGE SCALE GENOMIC DNA]</scope>
    <source>
        <strain evidence="8 9">C41B8</strain>
    </source>
</reference>
<dbReference type="GO" id="GO:0008168">
    <property type="term" value="F:methyltransferase activity"/>
    <property type="evidence" value="ECO:0007669"/>
    <property type="project" value="UniProtKB-KW"/>
</dbReference>
<dbReference type="InterPro" id="IPR050723">
    <property type="entry name" value="CFA/CMAS"/>
</dbReference>
<dbReference type="PIRSF" id="PIRSF003085">
    <property type="entry name" value="CMAS"/>
    <property type="match status" value="1"/>
</dbReference>
<keyword evidence="9" id="KW-1185">Reference proteome</keyword>
<dbReference type="Pfam" id="PF02353">
    <property type="entry name" value="CMAS"/>
    <property type="match status" value="1"/>
</dbReference>
<comment type="similarity">
    <text evidence="1">Belongs to the CFA/CMAS family.</text>
</comment>
<evidence type="ECO:0000256" key="1">
    <source>
        <dbReference type="ARBA" id="ARBA00010815"/>
    </source>
</evidence>
<dbReference type="STRING" id="1304275.C41B8_02857"/>
<keyword evidence="5" id="KW-0443">Lipid metabolism</keyword>
<dbReference type="eggNOG" id="COG2230">
    <property type="taxonomic scope" value="Bacteria"/>
</dbReference>
<dbReference type="Gene3D" id="3.40.50.150">
    <property type="entry name" value="Vaccinia Virus protein VP39"/>
    <property type="match status" value="1"/>
</dbReference>
<evidence type="ECO:0000256" key="6">
    <source>
        <dbReference type="PIRSR" id="PIRSR003085-1"/>
    </source>
</evidence>
<name>A0A084IQQ1_SALHC</name>
<proteinExistence type="inferred from homology"/>
<organism evidence="8 9">
    <name type="scientific">Salinisphaera hydrothermalis (strain C41B8)</name>
    <dbReference type="NCBI Taxonomy" id="1304275"/>
    <lineage>
        <taxon>Bacteria</taxon>
        <taxon>Pseudomonadati</taxon>
        <taxon>Pseudomonadota</taxon>
        <taxon>Gammaproteobacteria</taxon>
        <taxon>Salinisphaerales</taxon>
        <taxon>Salinisphaeraceae</taxon>
        <taxon>Salinisphaera</taxon>
    </lineage>
</organism>
<dbReference type="RefSeq" id="WP_051882865.1">
    <property type="nucleotide sequence ID" value="NZ_APNK01000002.1"/>
</dbReference>
<protein>
    <submittedName>
        <fullName evidence="8">Cyclopropane-fatty-acyl-phospholipid synthase</fullName>
    </submittedName>
</protein>
<keyword evidence="4" id="KW-0949">S-adenosyl-L-methionine</keyword>
<dbReference type="PATRIC" id="fig|1304275.5.peg.580"/>
<keyword evidence="2" id="KW-0489">Methyltransferase</keyword>
<feature type="active site" evidence="6">
    <location>
        <position position="359"/>
    </location>
</feature>
<evidence type="ECO:0000256" key="3">
    <source>
        <dbReference type="ARBA" id="ARBA00022679"/>
    </source>
</evidence>
<gene>
    <name evidence="8" type="ORF">C41B8_02857</name>
</gene>
<dbReference type="InterPro" id="IPR003333">
    <property type="entry name" value="CMAS"/>
</dbReference>
<evidence type="ECO:0000256" key="5">
    <source>
        <dbReference type="ARBA" id="ARBA00023098"/>
    </source>
</evidence>
<dbReference type="PANTHER" id="PTHR43667">
    <property type="entry name" value="CYCLOPROPANE-FATTY-ACYL-PHOSPHOLIPID SYNTHASE"/>
    <property type="match status" value="1"/>
</dbReference>
<dbReference type="Proteomes" id="UP000028302">
    <property type="component" value="Unassembled WGS sequence"/>
</dbReference>
<dbReference type="InterPro" id="IPR029063">
    <property type="entry name" value="SAM-dependent_MTases_sf"/>
</dbReference>
<comment type="caution">
    <text evidence="8">The sequence shown here is derived from an EMBL/GenBank/DDBJ whole genome shotgun (WGS) entry which is preliminary data.</text>
</comment>
<dbReference type="InterPro" id="IPR057206">
    <property type="entry name" value="DUF7884"/>
</dbReference>
<evidence type="ECO:0000259" key="7">
    <source>
        <dbReference type="Pfam" id="PF25371"/>
    </source>
</evidence>
<dbReference type="PANTHER" id="PTHR43667:SF1">
    <property type="entry name" value="CYCLOPROPANE-FATTY-ACYL-PHOSPHOLIPID SYNTHASE"/>
    <property type="match status" value="1"/>
</dbReference>
<evidence type="ECO:0000256" key="2">
    <source>
        <dbReference type="ARBA" id="ARBA00022603"/>
    </source>
</evidence>